<evidence type="ECO:0000256" key="1">
    <source>
        <dbReference type="SAM" id="Phobius"/>
    </source>
</evidence>
<protein>
    <recommendedName>
        <fullName evidence="4">Gustatory receptor</fullName>
    </recommendedName>
</protein>
<keyword evidence="1" id="KW-0812">Transmembrane</keyword>
<organism evidence="2 3">
    <name type="scientific">Trichonephila clavata</name>
    <name type="common">Joro spider</name>
    <name type="synonym">Nephila clavata</name>
    <dbReference type="NCBI Taxonomy" id="2740835"/>
    <lineage>
        <taxon>Eukaryota</taxon>
        <taxon>Metazoa</taxon>
        <taxon>Ecdysozoa</taxon>
        <taxon>Arthropoda</taxon>
        <taxon>Chelicerata</taxon>
        <taxon>Arachnida</taxon>
        <taxon>Araneae</taxon>
        <taxon>Araneomorphae</taxon>
        <taxon>Entelegynae</taxon>
        <taxon>Araneoidea</taxon>
        <taxon>Nephilidae</taxon>
        <taxon>Trichonephila</taxon>
    </lineage>
</organism>
<dbReference type="OrthoDB" id="6420109at2759"/>
<dbReference type="EMBL" id="BMAO01035203">
    <property type="protein sequence ID" value="GFR02018.1"/>
    <property type="molecule type" value="Genomic_DNA"/>
</dbReference>
<feature type="transmembrane region" description="Helical" evidence="1">
    <location>
        <begin position="72"/>
        <end position="97"/>
    </location>
</feature>
<sequence>MPKLVKISTHLIALTKTYNLPSLGHDNKYISVLMIIIILLHIPAWVGTVIVLSQIRMSVMLFNLKLSNSIYLWTTILITVFGYVILMLSMITLAIYYTTVCYHLRLAIVNITKFLHKQNSDYNILFRRYITIRKLATLIEDELSFSVFLSSVCNACGMYSGLTAVLYTDEYLNEINILTMGTIFVANATSYISLTLSASMVPEATKDLWFKLQEDFSSGSNITNVQQRTLALLEKGLHFTVWKMIPIKRSLILATMGTVFTYNLLLDSLRLKENLTPMWHSSN</sequence>
<dbReference type="Proteomes" id="UP000887116">
    <property type="component" value="Unassembled WGS sequence"/>
</dbReference>
<evidence type="ECO:0008006" key="4">
    <source>
        <dbReference type="Google" id="ProtNLM"/>
    </source>
</evidence>
<reference evidence="2" key="1">
    <citation type="submission" date="2020-07" db="EMBL/GenBank/DDBJ databases">
        <title>Multicomponent nature underlies the extraordinary mechanical properties of spider dragline silk.</title>
        <authorList>
            <person name="Kono N."/>
            <person name="Nakamura H."/>
            <person name="Mori M."/>
            <person name="Yoshida Y."/>
            <person name="Ohtoshi R."/>
            <person name="Malay A.D."/>
            <person name="Moran D.A.P."/>
            <person name="Tomita M."/>
            <person name="Numata K."/>
            <person name="Arakawa K."/>
        </authorList>
    </citation>
    <scope>NUCLEOTIDE SEQUENCE</scope>
</reference>
<feature type="transmembrane region" description="Helical" evidence="1">
    <location>
        <begin position="29"/>
        <end position="52"/>
    </location>
</feature>
<accession>A0A8X6IVQ9</accession>
<evidence type="ECO:0000313" key="2">
    <source>
        <dbReference type="EMBL" id="GFR02018.1"/>
    </source>
</evidence>
<dbReference type="AlphaFoldDB" id="A0A8X6IVQ9"/>
<name>A0A8X6IVQ9_TRICU</name>
<keyword evidence="3" id="KW-1185">Reference proteome</keyword>
<keyword evidence="1" id="KW-1133">Transmembrane helix</keyword>
<keyword evidence="1" id="KW-0472">Membrane</keyword>
<evidence type="ECO:0000313" key="3">
    <source>
        <dbReference type="Proteomes" id="UP000887116"/>
    </source>
</evidence>
<proteinExistence type="predicted"/>
<gene>
    <name evidence="2" type="primary">AVEN_213996_1</name>
    <name evidence="2" type="ORF">TNCT_405151</name>
</gene>
<comment type="caution">
    <text evidence="2">The sequence shown here is derived from an EMBL/GenBank/DDBJ whole genome shotgun (WGS) entry which is preliminary data.</text>
</comment>